<dbReference type="InterPro" id="IPR036942">
    <property type="entry name" value="Beta-barrel_TonB_sf"/>
</dbReference>
<sequence>MKTPHALALALFGASAVAAPASGQNWDDRFTLRLSAFNPTADLRLSADGVATDGTETATFDDGATLEFGREWRPRGEIEFRMTERQRLVGNYYDYRRSQSRTWGGGFLDPGDYFDPGEPGVPDEPVEVPEVDVDGRLNFSLASLNYEYSPVETETLRWGIGLGLAYAELEANATATSTPTEDLDPESVSYRWKRTGLSPGVFTRLTWAPAERWRFSIEGQYFDTRWGDFLDERGHFERGGLIAEYLVSERMGIHVGYDWFRLKLSDDYRGTVPASEEAGTGEIAYDGTITGQLKVHGPMAGVTFRF</sequence>
<accession>A0ABV9NPK3</accession>
<keyword evidence="2" id="KW-0472">Membrane</keyword>
<feature type="signal peptide" evidence="4">
    <location>
        <begin position="1"/>
        <end position="18"/>
    </location>
</feature>
<dbReference type="Gene3D" id="2.40.170.20">
    <property type="entry name" value="TonB-dependent receptor, beta-barrel domain"/>
    <property type="match status" value="1"/>
</dbReference>
<evidence type="ECO:0000256" key="4">
    <source>
        <dbReference type="SAM" id="SignalP"/>
    </source>
</evidence>
<keyword evidence="4" id="KW-0732">Signal</keyword>
<dbReference type="RefSeq" id="WP_377005126.1">
    <property type="nucleotide sequence ID" value="NZ_JBHSGG010000035.1"/>
</dbReference>
<protein>
    <recommendedName>
        <fullName evidence="7">Omptin family outer membrane protease</fullName>
    </recommendedName>
</protein>
<comment type="caution">
    <text evidence="5">The sequence shown here is derived from an EMBL/GenBank/DDBJ whole genome shotgun (WGS) entry which is preliminary data.</text>
</comment>
<dbReference type="EMBL" id="JBHSGG010000035">
    <property type="protein sequence ID" value="MFC4729056.1"/>
    <property type="molecule type" value="Genomic_DNA"/>
</dbReference>
<evidence type="ECO:0000256" key="2">
    <source>
        <dbReference type="ARBA" id="ARBA00023136"/>
    </source>
</evidence>
<keyword evidence="3" id="KW-0998">Cell outer membrane</keyword>
<evidence type="ECO:0000256" key="1">
    <source>
        <dbReference type="ARBA" id="ARBA00004442"/>
    </source>
</evidence>
<evidence type="ECO:0000313" key="6">
    <source>
        <dbReference type="Proteomes" id="UP001595892"/>
    </source>
</evidence>
<name>A0ABV9NPK3_9GAMM</name>
<evidence type="ECO:0000256" key="3">
    <source>
        <dbReference type="ARBA" id="ARBA00023237"/>
    </source>
</evidence>
<comment type="subcellular location">
    <subcellularLocation>
        <location evidence="1">Cell outer membrane</location>
    </subcellularLocation>
</comment>
<feature type="chain" id="PRO_5046399478" description="Omptin family outer membrane protease" evidence="4">
    <location>
        <begin position="19"/>
        <end position="306"/>
    </location>
</feature>
<keyword evidence="6" id="KW-1185">Reference proteome</keyword>
<evidence type="ECO:0008006" key="7">
    <source>
        <dbReference type="Google" id="ProtNLM"/>
    </source>
</evidence>
<reference evidence="6" key="1">
    <citation type="journal article" date="2019" name="Int. J. Syst. Evol. Microbiol.">
        <title>The Global Catalogue of Microorganisms (GCM) 10K type strain sequencing project: providing services to taxonomists for standard genome sequencing and annotation.</title>
        <authorList>
            <consortium name="The Broad Institute Genomics Platform"/>
            <consortium name="The Broad Institute Genome Sequencing Center for Infectious Disease"/>
            <person name="Wu L."/>
            <person name="Ma J."/>
        </authorList>
    </citation>
    <scope>NUCLEOTIDE SEQUENCE [LARGE SCALE GENOMIC DNA]</scope>
    <source>
        <strain evidence="6">CGMCC 1.13574</strain>
    </source>
</reference>
<evidence type="ECO:0000313" key="5">
    <source>
        <dbReference type="EMBL" id="MFC4729056.1"/>
    </source>
</evidence>
<proteinExistence type="predicted"/>
<gene>
    <name evidence="5" type="ORF">ACFO3Q_12850</name>
</gene>
<dbReference type="Proteomes" id="UP001595892">
    <property type="component" value="Unassembled WGS sequence"/>
</dbReference>
<organism evidence="5 6">
    <name type="scientific">Coralloluteibacterium thermophilum</name>
    <dbReference type="NCBI Taxonomy" id="2707049"/>
    <lineage>
        <taxon>Bacteria</taxon>
        <taxon>Pseudomonadati</taxon>
        <taxon>Pseudomonadota</taxon>
        <taxon>Gammaproteobacteria</taxon>
        <taxon>Lysobacterales</taxon>
        <taxon>Lysobacteraceae</taxon>
        <taxon>Coralloluteibacterium</taxon>
    </lineage>
</organism>